<dbReference type="Gene3D" id="3.40.50.2000">
    <property type="entry name" value="Glycogen Phosphorylase B"/>
    <property type="match status" value="1"/>
</dbReference>
<organism evidence="1 2">
    <name type="scientific">Paenibacillus germinis</name>
    <dbReference type="NCBI Taxonomy" id="2654979"/>
    <lineage>
        <taxon>Bacteria</taxon>
        <taxon>Bacillati</taxon>
        <taxon>Bacillota</taxon>
        <taxon>Bacilli</taxon>
        <taxon>Bacillales</taxon>
        <taxon>Paenibacillaceae</taxon>
        <taxon>Paenibacillus</taxon>
    </lineage>
</organism>
<dbReference type="Proteomes" id="UP000658690">
    <property type="component" value="Unassembled WGS sequence"/>
</dbReference>
<evidence type="ECO:0000313" key="2">
    <source>
        <dbReference type="Proteomes" id="UP000658690"/>
    </source>
</evidence>
<comment type="caution">
    <text evidence="1">The sequence shown here is derived from an EMBL/GenBank/DDBJ whole genome shotgun (WGS) entry which is preliminary data.</text>
</comment>
<evidence type="ECO:0000313" key="1">
    <source>
        <dbReference type="EMBL" id="NOU90934.1"/>
    </source>
</evidence>
<protein>
    <submittedName>
        <fullName evidence="1">Glycosyltransferase</fullName>
    </submittedName>
</protein>
<reference evidence="1 2" key="1">
    <citation type="submission" date="2019-10" db="EMBL/GenBank/DDBJ databases">
        <title>Description of Paenibacillus choica sp. nov.</title>
        <authorList>
            <person name="Carlier A."/>
            <person name="Qi S."/>
        </authorList>
    </citation>
    <scope>NUCLEOTIDE SEQUENCE [LARGE SCALE GENOMIC DNA]</scope>
    <source>
        <strain evidence="1 2">LMG 31460</strain>
    </source>
</reference>
<keyword evidence="2" id="KW-1185">Reference proteome</keyword>
<dbReference type="RefSeq" id="WP_171693688.1">
    <property type="nucleotide sequence ID" value="NZ_WHOC01000183.1"/>
</dbReference>
<dbReference type="SUPFAM" id="SSF53756">
    <property type="entry name" value="UDP-Glycosyltransferase/glycogen phosphorylase"/>
    <property type="match status" value="1"/>
</dbReference>
<gene>
    <name evidence="1" type="ORF">GC102_35195</name>
</gene>
<proteinExistence type="predicted"/>
<dbReference type="EMBL" id="WHOC01000183">
    <property type="protein sequence ID" value="NOU90934.1"/>
    <property type="molecule type" value="Genomic_DNA"/>
</dbReference>
<sequence>MRRWPNATIALKEGRRVGFEKGHRDGFIKGIKASLGEHALLVTPGGIPSFVIAVLQPFRWLRNNGKINFHVSSIPELKKAYIDAADVVIFTRQVQPEEYQWLEYCKKARKRTIYVIDDNFLAIPDHTAVGKYYYQPHIRDTFIRFLKNADTIVVGSPFFKSYIQSKFNTKVCCLPASFDFDSIAHVSAPERSDRNPIVIGYAGTQKDEDFAEVLPALARLLNEYGSRIKIEFFGFAPQQFLDHPLVAVYPVCNDYNEFLQRFKSLGWHIGLAPLQGTLFNFCKTNNKFREYAACGIAGVYSDVPVYSDWVIHGKNGLLTFNHRDSWYGAIKQLIDEPNLRIYIANEAEKFVKEAFTMEKNALSWYELIREV</sequence>
<name>A0ABX1ZFD7_9BACL</name>
<accession>A0ABX1ZFD7</accession>